<dbReference type="EnsemblMetazoa" id="G14797.9">
    <property type="protein sequence ID" value="G14797.9:cds"/>
    <property type="gene ID" value="G14797"/>
</dbReference>
<reference evidence="1" key="1">
    <citation type="submission" date="2022-08" db="UniProtKB">
        <authorList>
            <consortium name="EnsemblMetazoa"/>
        </authorList>
    </citation>
    <scope>IDENTIFICATION</scope>
    <source>
        <strain evidence="1">05x7-T-G4-1.051#20</strain>
    </source>
</reference>
<dbReference type="AlphaFoldDB" id="A0A8W8IL13"/>
<accession>A0A8W8IL13</accession>
<dbReference type="Proteomes" id="UP000005408">
    <property type="component" value="Unassembled WGS sequence"/>
</dbReference>
<name>A0A8W8IL13_MAGGI</name>
<organism evidence="1 2">
    <name type="scientific">Magallana gigas</name>
    <name type="common">Pacific oyster</name>
    <name type="synonym">Crassostrea gigas</name>
    <dbReference type="NCBI Taxonomy" id="29159"/>
    <lineage>
        <taxon>Eukaryota</taxon>
        <taxon>Metazoa</taxon>
        <taxon>Spiralia</taxon>
        <taxon>Lophotrochozoa</taxon>
        <taxon>Mollusca</taxon>
        <taxon>Bivalvia</taxon>
        <taxon>Autobranchia</taxon>
        <taxon>Pteriomorphia</taxon>
        <taxon>Ostreida</taxon>
        <taxon>Ostreoidea</taxon>
        <taxon>Ostreidae</taxon>
        <taxon>Magallana</taxon>
    </lineage>
</organism>
<proteinExistence type="predicted"/>
<sequence length="347" mass="40144">MKKHLLTEIEKREIQVVSTRKASSRQDKISDQSEIPRVFSNHSNCTNTITRRSLRGYLQPRTDRSTTAAMMMETKSPDTVRSFTITYTPRACKTGGILAQLCIRCGGYSASNHDYCIQCVESLKKTCCHFRSYSIKQKPEKRLENKKVEKKENRTKFCAGCKMSDVGTSGGLCLICVAKRREKERQKNLHRNDLKDLHFGSGDLIRPFSEPLKDDSWKKDWRCIVCLQRVRPEKKPTCYGCEIKQMLLARKQSVDDIAKDLEKYKLEAKGVKDEFLSSEPTEDDTKWEISFEARKKSLEEIKKSISQMSPSKRQDVTKQREAVQYVDDLITKCQTHFNGKRRKTTED</sequence>
<protein>
    <submittedName>
        <fullName evidence="1">Uncharacterized protein</fullName>
    </submittedName>
</protein>
<evidence type="ECO:0000313" key="2">
    <source>
        <dbReference type="Proteomes" id="UP000005408"/>
    </source>
</evidence>
<evidence type="ECO:0000313" key="1">
    <source>
        <dbReference type="EnsemblMetazoa" id="G14797.9:cds"/>
    </source>
</evidence>
<keyword evidence="2" id="KW-1185">Reference proteome</keyword>